<dbReference type="AlphaFoldDB" id="A0A6G0XBE7"/>
<dbReference type="Pfam" id="PF06645">
    <property type="entry name" value="SPC12"/>
    <property type="match status" value="1"/>
</dbReference>
<comment type="subcellular location">
    <subcellularLocation>
        <location evidence="1">Endoplasmic reticulum membrane</location>
        <topology evidence="1">Multi-pass membrane protein</topology>
    </subcellularLocation>
</comment>
<keyword evidence="11" id="KW-1185">Reference proteome</keyword>
<dbReference type="EMBL" id="VJMJ01000084">
    <property type="protein sequence ID" value="KAF0737285.1"/>
    <property type="molecule type" value="Genomic_DNA"/>
</dbReference>
<evidence type="ECO:0000256" key="4">
    <source>
        <dbReference type="ARBA" id="ARBA00022692"/>
    </source>
</evidence>
<keyword evidence="7 9" id="KW-0472">Membrane</keyword>
<dbReference type="OrthoDB" id="263893at2759"/>
<keyword evidence="6 9" id="KW-1133">Transmembrane helix</keyword>
<feature type="transmembrane region" description="Helical" evidence="9">
    <location>
        <begin position="12"/>
        <end position="31"/>
    </location>
</feature>
<dbReference type="InterPro" id="IPR009542">
    <property type="entry name" value="Spc1/SPCS1"/>
</dbReference>
<dbReference type="PANTHER" id="PTHR13202">
    <property type="entry name" value="MICROSOMAL SIGNAL PEPTIDASE 12 KDA SUBUNIT"/>
    <property type="match status" value="1"/>
</dbReference>
<sequence length="77" mass="9163">MVDYQGQKLADQLMNYIFALVCTPAWFYGWMQDDFTYPLYAWGIACVLVCLVVLPDWPFYNRNPVQWRSSLKKSKEE</sequence>
<evidence type="ECO:0000256" key="7">
    <source>
        <dbReference type="ARBA" id="ARBA00023136"/>
    </source>
</evidence>
<evidence type="ECO:0000256" key="8">
    <source>
        <dbReference type="ARBA" id="ARBA00045204"/>
    </source>
</evidence>
<protein>
    <recommendedName>
        <fullName evidence="3">Signal peptidase complex subunit 1</fullName>
    </recommendedName>
</protein>
<evidence type="ECO:0000256" key="6">
    <source>
        <dbReference type="ARBA" id="ARBA00022989"/>
    </source>
</evidence>
<dbReference type="Proteomes" id="UP000481153">
    <property type="component" value="Unassembled WGS sequence"/>
</dbReference>
<evidence type="ECO:0000313" key="10">
    <source>
        <dbReference type="EMBL" id="KAF0737285.1"/>
    </source>
</evidence>
<evidence type="ECO:0000313" key="11">
    <source>
        <dbReference type="Proteomes" id="UP000481153"/>
    </source>
</evidence>
<dbReference type="GO" id="GO:0006465">
    <property type="term" value="P:signal peptide processing"/>
    <property type="evidence" value="ECO:0007669"/>
    <property type="project" value="InterPro"/>
</dbReference>
<name>A0A6G0XBE7_9STRA</name>
<dbReference type="GO" id="GO:0045047">
    <property type="term" value="P:protein targeting to ER"/>
    <property type="evidence" value="ECO:0007669"/>
    <property type="project" value="TreeGrafter"/>
</dbReference>
<comment type="caution">
    <text evidence="10">The sequence shown here is derived from an EMBL/GenBank/DDBJ whole genome shotgun (WGS) entry which is preliminary data.</text>
</comment>
<reference evidence="10 11" key="1">
    <citation type="submission" date="2019-07" db="EMBL/GenBank/DDBJ databases">
        <title>Genomics analysis of Aphanomyces spp. identifies a new class of oomycete effector associated with host adaptation.</title>
        <authorList>
            <person name="Gaulin E."/>
        </authorList>
    </citation>
    <scope>NUCLEOTIDE SEQUENCE [LARGE SCALE GENOMIC DNA]</scope>
    <source>
        <strain evidence="10 11">ATCC 201684</strain>
    </source>
</reference>
<evidence type="ECO:0000256" key="5">
    <source>
        <dbReference type="ARBA" id="ARBA00022824"/>
    </source>
</evidence>
<comment type="function">
    <text evidence="8">Component of the signal peptidase complex (SPC) which catalyzes the cleavage of N-terminal signal sequences from nascent proteins as they are translocated into the lumen of the endoplasmic reticulum. Dispensable for SPC enzymatic activity.</text>
</comment>
<organism evidence="10 11">
    <name type="scientific">Aphanomyces euteiches</name>
    <dbReference type="NCBI Taxonomy" id="100861"/>
    <lineage>
        <taxon>Eukaryota</taxon>
        <taxon>Sar</taxon>
        <taxon>Stramenopiles</taxon>
        <taxon>Oomycota</taxon>
        <taxon>Saprolegniomycetes</taxon>
        <taxon>Saprolegniales</taxon>
        <taxon>Verrucalvaceae</taxon>
        <taxon>Aphanomyces</taxon>
    </lineage>
</organism>
<accession>A0A6G0XBE7</accession>
<comment type="similarity">
    <text evidence="2">Belongs to the SPCS1 family.</text>
</comment>
<dbReference type="GO" id="GO:0005787">
    <property type="term" value="C:signal peptidase complex"/>
    <property type="evidence" value="ECO:0007669"/>
    <property type="project" value="InterPro"/>
</dbReference>
<keyword evidence="4 9" id="KW-0812">Transmembrane</keyword>
<proteinExistence type="inferred from homology"/>
<evidence type="ECO:0000256" key="1">
    <source>
        <dbReference type="ARBA" id="ARBA00004477"/>
    </source>
</evidence>
<keyword evidence="5" id="KW-0256">Endoplasmic reticulum</keyword>
<evidence type="ECO:0000256" key="2">
    <source>
        <dbReference type="ARBA" id="ARBA00005245"/>
    </source>
</evidence>
<gene>
    <name evidence="10" type="ORF">Ae201684_006458</name>
</gene>
<dbReference type="PANTHER" id="PTHR13202:SF0">
    <property type="entry name" value="SIGNAL PEPTIDASE COMPLEX SUBUNIT 1"/>
    <property type="match status" value="1"/>
</dbReference>
<evidence type="ECO:0000256" key="9">
    <source>
        <dbReference type="SAM" id="Phobius"/>
    </source>
</evidence>
<dbReference type="VEuPathDB" id="FungiDB:AeMF1_015814"/>
<feature type="transmembrane region" description="Helical" evidence="9">
    <location>
        <begin position="37"/>
        <end position="60"/>
    </location>
</feature>
<evidence type="ECO:0000256" key="3">
    <source>
        <dbReference type="ARBA" id="ARBA00017059"/>
    </source>
</evidence>